<dbReference type="PRINTS" id="PR01713">
    <property type="entry name" value="NUCEPIMERASE"/>
</dbReference>
<dbReference type="EMBL" id="JACJVR010000119">
    <property type="protein sequence ID" value="MBB6695241.1"/>
    <property type="molecule type" value="Genomic_DNA"/>
</dbReference>
<evidence type="ECO:0000313" key="3">
    <source>
        <dbReference type="EMBL" id="MBB6695241.1"/>
    </source>
</evidence>
<keyword evidence="4" id="KW-1185">Reference proteome</keyword>
<dbReference type="Gene3D" id="3.40.50.720">
    <property type="entry name" value="NAD(P)-binding Rossmann-like Domain"/>
    <property type="match status" value="1"/>
</dbReference>
<dbReference type="PANTHER" id="PTHR43000">
    <property type="entry name" value="DTDP-D-GLUCOSE 4,6-DEHYDRATASE-RELATED"/>
    <property type="match status" value="1"/>
</dbReference>
<dbReference type="SUPFAM" id="SSF51735">
    <property type="entry name" value="NAD(P)-binding Rossmann-fold domains"/>
    <property type="match status" value="1"/>
</dbReference>
<name>A0A841UBA9_9BACL</name>
<dbReference type="InterPro" id="IPR036291">
    <property type="entry name" value="NAD(P)-bd_dom_sf"/>
</dbReference>
<evidence type="ECO:0000256" key="1">
    <source>
        <dbReference type="ARBA" id="ARBA00007637"/>
    </source>
</evidence>
<comment type="caution">
    <text evidence="3">The sequence shown here is derived from an EMBL/GenBank/DDBJ whole genome shotgun (WGS) entry which is preliminary data.</text>
</comment>
<dbReference type="AlphaFoldDB" id="A0A841UBA9"/>
<evidence type="ECO:0000313" key="4">
    <source>
        <dbReference type="Proteomes" id="UP000553776"/>
    </source>
</evidence>
<accession>A0A841UBA9</accession>
<dbReference type="Pfam" id="PF01370">
    <property type="entry name" value="Epimerase"/>
    <property type="match status" value="1"/>
</dbReference>
<reference evidence="3 4" key="1">
    <citation type="submission" date="2020-08" db="EMBL/GenBank/DDBJ databases">
        <title>Cohnella phylogeny.</title>
        <authorList>
            <person name="Dunlap C."/>
        </authorList>
    </citation>
    <scope>NUCLEOTIDE SEQUENCE [LARGE SCALE GENOMIC DNA]</scope>
    <source>
        <strain evidence="3 4">DSM 25239</strain>
    </source>
</reference>
<comment type="similarity">
    <text evidence="1">Belongs to the NAD(P)-dependent epimerase/dehydratase family.</text>
</comment>
<feature type="domain" description="NAD-dependent epimerase/dehydratase" evidence="2">
    <location>
        <begin position="9"/>
        <end position="242"/>
    </location>
</feature>
<proteinExistence type="inferred from homology"/>
<dbReference type="Proteomes" id="UP000553776">
    <property type="component" value="Unassembled WGS sequence"/>
</dbReference>
<gene>
    <name evidence="3" type="ORF">H7B90_27980</name>
</gene>
<protein>
    <submittedName>
        <fullName evidence="3">NAD(P)-dependent oxidoreductase</fullName>
    </submittedName>
</protein>
<dbReference type="RefSeq" id="WP_185139197.1">
    <property type="nucleotide sequence ID" value="NZ_BORM01000013.1"/>
</dbReference>
<organism evidence="3 4">
    <name type="scientific">Cohnella xylanilytica</name>
    <dbReference type="NCBI Taxonomy" id="557555"/>
    <lineage>
        <taxon>Bacteria</taxon>
        <taxon>Bacillati</taxon>
        <taxon>Bacillota</taxon>
        <taxon>Bacilli</taxon>
        <taxon>Bacillales</taxon>
        <taxon>Paenibacillaceae</taxon>
        <taxon>Cohnella</taxon>
    </lineage>
</organism>
<evidence type="ECO:0000259" key="2">
    <source>
        <dbReference type="Pfam" id="PF01370"/>
    </source>
</evidence>
<dbReference type="InterPro" id="IPR001509">
    <property type="entry name" value="Epimerase_deHydtase"/>
</dbReference>
<sequence>MVDYENKRILITGASGFIGRHLSRYLSRTLGCRHVFGLVRDARRAVPDPDADVNYLVADLADKRQVQRALEEAKPQIVFHLAANTDRSPRLEDIDRMADDNVMGTIRLLQAAARSERPPEAIVNVGTCEQYGVFAAPATEDMPVRPVSLYAATKTASETIAAAICRLSSIPFAHVRPTLVYGPGQSERYFIPQAIRTFLRQEDLPMTPGEQTRDFLHVDDAVRGLVAVSRSADCFGQVVNLGSGRAVSLLEVARLLRRLTNSSSEILAGSLPYRPSETMRYACDISKITALTGWRPEIPLEAGLRHTIDHLISSELEKNELEKEAQG</sequence>